<evidence type="ECO:0000313" key="1">
    <source>
        <dbReference type="EMBL" id="MBC1171431.1"/>
    </source>
</evidence>
<dbReference type="PANTHER" id="PTHR11012">
    <property type="entry name" value="PROTEIN KINASE-LIKE DOMAIN-CONTAINING"/>
    <property type="match status" value="1"/>
</dbReference>
<organism evidence="2 3">
    <name type="scientific">Lutzomyia longipalpis</name>
    <name type="common">Sand fly</name>
    <dbReference type="NCBI Taxonomy" id="7200"/>
    <lineage>
        <taxon>Eukaryota</taxon>
        <taxon>Metazoa</taxon>
        <taxon>Ecdysozoa</taxon>
        <taxon>Arthropoda</taxon>
        <taxon>Hexapoda</taxon>
        <taxon>Insecta</taxon>
        <taxon>Pterygota</taxon>
        <taxon>Neoptera</taxon>
        <taxon>Endopterygota</taxon>
        <taxon>Diptera</taxon>
        <taxon>Nematocera</taxon>
        <taxon>Psychodoidea</taxon>
        <taxon>Psychodidae</taxon>
        <taxon>Lutzomyia</taxon>
        <taxon>Lutzomyia</taxon>
    </lineage>
</organism>
<dbReference type="Proteomes" id="UP000092461">
    <property type="component" value="Unassembled WGS sequence"/>
</dbReference>
<dbReference type="EMBL" id="GITU01002728">
    <property type="protein sequence ID" value="MBC1171431.1"/>
    <property type="molecule type" value="Transcribed_RNA"/>
</dbReference>
<proteinExistence type="predicted"/>
<dbReference type="Pfam" id="PF02958">
    <property type="entry name" value="EcKL"/>
    <property type="match status" value="1"/>
</dbReference>
<sequence length="240" mass="27263">MKVPNSLNTDFFTKVVKNGYNLVDFTIGDVKVEIGTSAGDNYCSTIYRVFLDVIDSQQNVEKIQFLIKHELNNETSGELLDKMEVFGKEVDMFKNIVPRLSKITGGVQFAARFYYTLSEPKSKLIVLQDLKELNFRMADRQNALDYEHCCITLDKLGQMHAASMVLAKENPSLMDKYNFGIYHGSVGTTGFIEQLLGANFPTLCDAVRNWDGFEKISEKLDKMKDNFWAIVYEAASDKND</sequence>
<name>A0A1B0CBC2_LUTLO</name>
<dbReference type="AlphaFoldDB" id="A0A1B0CBC2"/>
<dbReference type="SUPFAM" id="SSF56112">
    <property type="entry name" value="Protein kinase-like (PK-like)"/>
    <property type="match status" value="1"/>
</dbReference>
<reference evidence="2" key="3">
    <citation type="submission" date="2020-05" db="UniProtKB">
        <authorList>
            <consortium name="EnsemblMetazoa"/>
        </authorList>
    </citation>
    <scope>IDENTIFICATION</scope>
    <source>
        <strain evidence="2">Jacobina</strain>
    </source>
</reference>
<dbReference type="VEuPathDB" id="VectorBase:LLOJ001421"/>
<evidence type="ECO:0000313" key="2">
    <source>
        <dbReference type="EnsemblMetazoa" id="LLOJ001421-PA"/>
    </source>
</evidence>
<protein>
    <submittedName>
        <fullName evidence="1">Putative ecdysteroid kinase</fullName>
    </submittedName>
</protein>
<accession>A0A1B0CBC2</accession>
<keyword evidence="1" id="KW-0808">Transferase</keyword>
<dbReference type="EnsemblMetazoa" id="LLOJ001421-RA">
    <property type="protein sequence ID" value="LLOJ001421-PA"/>
    <property type="gene ID" value="LLOJ001421"/>
</dbReference>
<keyword evidence="3" id="KW-1185">Reference proteome</keyword>
<reference evidence="3" key="1">
    <citation type="submission" date="2012-05" db="EMBL/GenBank/DDBJ databases">
        <title>Whole Genome Assembly of Lutzomyia longipalpis.</title>
        <authorList>
            <person name="Richards S."/>
            <person name="Qu C."/>
            <person name="Dillon R."/>
            <person name="Worley K."/>
            <person name="Scherer S."/>
            <person name="Batterton M."/>
            <person name="Taylor A."/>
            <person name="Hawes A."/>
            <person name="Hernandez B."/>
            <person name="Kovar C."/>
            <person name="Mandapat C."/>
            <person name="Pham C."/>
            <person name="Qu C."/>
            <person name="Jing C."/>
            <person name="Bess C."/>
            <person name="Bandaranaike D."/>
            <person name="Ngo D."/>
            <person name="Ongeri F."/>
            <person name="Arias F."/>
            <person name="Lara F."/>
            <person name="Weissenberger G."/>
            <person name="Kamau G."/>
            <person name="Han H."/>
            <person name="Shen H."/>
            <person name="Dinh H."/>
            <person name="Khalil I."/>
            <person name="Jones J."/>
            <person name="Shafer J."/>
            <person name="Jayaseelan J."/>
            <person name="Quiroz J."/>
            <person name="Blankenburg K."/>
            <person name="Nguyen L."/>
            <person name="Jackson L."/>
            <person name="Francisco L."/>
            <person name="Tang L.-Y."/>
            <person name="Pu L.-L."/>
            <person name="Perales L."/>
            <person name="Lorensuhewa L."/>
            <person name="Munidasa M."/>
            <person name="Coyle M."/>
            <person name="Taylor M."/>
            <person name="Puazo M."/>
            <person name="Firestine M."/>
            <person name="Scheel M."/>
            <person name="Javaid M."/>
            <person name="Wang M."/>
            <person name="Li M."/>
            <person name="Tabassum N."/>
            <person name="Saada N."/>
            <person name="Osuji N."/>
            <person name="Aqrawi P."/>
            <person name="Fu Q."/>
            <person name="Thornton R."/>
            <person name="Raj R."/>
            <person name="Goodspeed R."/>
            <person name="Mata R."/>
            <person name="Najjar R."/>
            <person name="Gubbala S."/>
            <person name="Lee S."/>
            <person name="Denson S."/>
            <person name="Patil S."/>
            <person name="Macmil S."/>
            <person name="Qi S."/>
            <person name="Matskevitch T."/>
            <person name="Palculict T."/>
            <person name="Mathew T."/>
            <person name="Vee V."/>
            <person name="Velamala V."/>
            <person name="Korchina V."/>
            <person name="Cai W."/>
            <person name="Liu W."/>
            <person name="Dai W."/>
            <person name="Zou X."/>
            <person name="Zhu Y."/>
            <person name="Zhang Y."/>
            <person name="Wu Y.-Q."/>
            <person name="Xin Y."/>
            <person name="Nazarath L."/>
            <person name="Kovar C."/>
            <person name="Han Y."/>
            <person name="Muzny D."/>
            <person name="Gibbs R."/>
        </authorList>
    </citation>
    <scope>NUCLEOTIDE SEQUENCE [LARGE SCALE GENOMIC DNA]</scope>
    <source>
        <strain evidence="3">Jacobina</strain>
    </source>
</reference>
<dbReference type="EMBL" id="AJWK01005014">
    <property type="status" value="NOT_ANNOTATED_CDS"/>
    <property type="molecule type" value="Genomic_DNA"/>
</dbReference>
<evidence type="ECO:0000313" key="3">
    <source>
        <dbReference type="Proteomes" id="UP000092461"/>
    </source>
</evidence>
<dbReference type="InterPro" id="IPR011009">
    <property type="entry name" value="Kinase-like_dom_sf"/>
</dbReference>
<dbReference type="VEuPathDB" id="VectorBase:LLONM1_008280"/>
<dbReference type="PANTHER" id="PTHR11012:SF56">
    <property type="entry name" value="CHK KINASE-LIKE DOMAIN-CONTAINING PROTEIN-RELATED"/>
    <property type="match status" value="1"/>
</dbReference>
<dbReference type="GO" id="GO:0016301">
    <property type="term" value="F:kinase activity"/>
    <property type="evidence" value="ECO:0007669"/>
    <property type="project" value="UniProtKB-KW"/>
</dbReference>
<keyword evidence="1" id="KW-0418">Kinase</keyword>
<reference evidence="1" key="2">
    <citation type="journal article" date="2020" name="BMC">
        <title>Leishmania infection induces a limited differential gene expression in the sand fly midgut.</title>
        <authorList>
            <person name="Coutinho-Abreu I.V."/>
            <person name="Serafim T.D."/>
            <person name="Meneses C."/>
            <person name="Kamhawi S."/>
            <person name="Oliveira F."/>
            <person name="Valenzuela J.G."/>
        </authorList>
    </citation>
    <scope>NUCLEOTIDE SEQUENCE</scope>
    <source>
        <strain evidence="1">Jacobina</strain>
        <tissue evidence="1">Midgut</tissue>
    </source>
</reference>
<dbReference type="InterPro" id="IPR004119">
    <property type="entry name" value="EcKL"/>
</dbReference>